<dbReference type="EMBL" id="CAKXZT010000195">
    <property type="protein sequence ID" value="CAH2409661.1"/>
    <property type="molecule type" value="Genomic_DNA"/>
</dbReference>
<dbReference type="RefSeq" id="WP_254022681.1">
    <property type="nucleotide sequence ID" value="NZ_CAKXZT010000195.1"/>
</dbReference>
<comment type="caution">
    <text evidence="1">The sequence shown here is derived from an EMBL/GenBank/DDBJ whole genome shotgun (WGS) entry which is preliminary data.</text>
</comment>
<dbReference type="Proteomes" id="UP001153050">
    <property type="component" value="Unassembled WGS sequence"/>
</dbReference>
<accession>A0ABM9EL65</accession>
<name>A0ABM9EL65_9HYPH</name>
<gene>
    <name evidence="1" type="ORF">MES5069_940006</name>
</gene>
<sequence>MIELVIAACLATGECKETKLTYDARDVSLMTCLVAGQSEIARWQQRHPAWQVKRWHCGVARQLGEAI</sequence>
<reference evidence="1 2" key="1">
    <citation type="submission" date="2022-03" db="EMBL/GenBank/DDBJ databases">
        <authorList>
            <person name="Brunel B."/>
        </authorList>
    </citation>
    <scope>NUCLEOTIDE SEQUENCE [LARGE SCALE GENOMIC DNA]</scope>
    <source>
        <strain evidence="1">STM5069sample</strain>
    </source>
</reference>
<proteinExistence type="predicted"/>
<evidence type="ECO:0000313" key="1">
    <source>
        <dbReference type="EMBL" id="CAH2409661.1"/>
    </source>
</evidence>
<organism evidence="1 2">
    <name type="scientific">Mesorhizobium escarrei</name>
    <dbReference type="NCBI Taxonomy" id="666018"/>
    <lineage>
        <taxon>Bacteria</taxon>
        <taxon>Pseudomonadati</taxon>
        <taxon>Pseudomonadota</taxon>
        <taxon>Alphaproteobacteria</taxon>
        <taxon>Hyphomicrobiales</taxon>
        <taxon>Phyllobacteriaceae</taxon>
        <taxon>Mesorhizobium</taxon>
    </lineage>
</organism>
<protein>
    <submittedName>
        <fullName evidence="1">Uncharacterized protein</fullName>
    </submittedName>
</protein>
<keyword evidence="2" id="KW-1185">Reference proteome</keyword>
<evidence type="ECO:0000313" key="2">
    <source>
        <dbReference type="Proteomes" id="UP001153050"/>
    </source>
</evidence>